<evidence type="ECO:0000256" key="1">
    <source>
        <dbReference type="ARBA" id="ARBA00004010"/>
    </source>
</evidence>
<accession>A0ABP0EBG4</accession>
<dbReference type="InterPro" id="IPR018466">
    <property type="entry name" value="Kre9/Knh1-like_N"/>
</dbReference>
<evidence type="ECO:0000256" key="3">
    <source>
        <dbReference type="ARBA" id="ARBA00022729"/>
    </source>
</evidence>
<gene>
    <name evidence="8" type="primary">KRE9</name>
    <name evidence="8" type="ORF">CAAN4_D12640</name>
</gene>
<dbReference type="Pfam" id="PF10342">
    <property type="entry name" value="Kre9_KNH"/>
    <property type="match status" value="1"/>
</dbReference>
<dbReference type="Proteomes" id="UP001497600">
    <property type="component" value="Chromosome D"/>
</dbReference>
<keyword evidence="3 5" id="KW-0732">Signal</keyword>
<sequence>MFFRASIVLLFAISLLQQVSADVSVTSPTDGASFSASGGTVSVPISWTDDVDDSSDTFSLSNVQSYTVLICYGSAASIKCATNQPLLAQKTEPSKKFTADIPSSSYPNGFYFFQIYTVFKDKSTTIHYTGRVKLSGMTGPTTIDASNDGDTPSAQTSEAGGANGGTIKSEWFTIPYTLQTGKTRYAPMQTQPGSEITATTWNRRFPTSAVTYYTSASPSPNVHSTITPGWNYTAISAVNWATPAPYPTYFYPASERVSKAKLKTAKKKRWDE</sequence>
<evidence type="ECO:0000256" key="2">
    <source>
        <dbReference type="ARBA" id="ARBA00006816"/>
    </source>
</evidence>
<dbReference type="PANTHER" id="PTHR28154:SF1">
    <property type="entry name" value="CELL WALL SYNTHESIS PROTEIN KNH1-RELATED"/>
    <property type="match status" value="1"/>
</dbReference>
<proteinExistence type="inferred from homology"/>
<feature type="domain" description="Yeast cell wall synthesis Kre9/Knh1 C-terminal" evidence="6">
    <location>
        <begin position="169"/>
        <end position="265"/>
    </location>
</feature>
<reference evidence="8 9" key="1">
    <citation type="submission" date="2024-01" db="EMBL/GenBank/DDBJ databases">
        <authorList>
            <consortium name="Genoscope - CEA"/>
            <person name="William W."/>
        </authorList>
    </citation>
    <scope>NUCLEOTIDE SEQUENCE [LARGE SCALE GENOMIC DNA]</scope>
    <source>
        <strain evidence="8 9">29B2s-10</strain>
    </source>
</reference>
<feature type="domain" description="Yeast cell wall synthesis Kre9/Knh1-like N-terminal" evidence="7">
    <location>
        <begin position="27"/>
        <end position="131"/>
    </location>
</feature>
<dbReference type="InterPro" id="IPR045328">
    <property type="entry name" value="Kre9/Knh1"/>
</dbReference>
<evidence type="ECO:0000259" key="6">
    <source>
        <dbReference type="Pfam" id="PF05390"/>
    </source>
</evidence>
<feature type="signal peptide" evidence="5">
    <location>
        <begin position="1"/>
        <end position="21"/>
    </location>
</feature>
<comment type="function">
    <text evidence="1">Involved in cell wall beta(1-&gt;6) glucan synthesis.</text>
</comment>
<evidence type="ECO:0000313" key="9">
    <source>
        <dbReference type="Proteomes" id="UP001497600"/>
    </source>
</evidence>
<evidence type="ECO:0000313" key="8">
    <source>
        <dbReference type="EMBL" id="CAK7905124.1"/>
    </source>
</evidence>
<name>A0ABP0EBG4_9ASCO</name>
<feature type="region of interest" description="Disordered" evidence="4">
    <location>
        <begin position="137"/>
        <end position="166"/>
    </location>
</feature>
<comment type="similarity">
    <text evidence="2">Belongs to the KRE9/KNH1 family.</text>
</comment>
<organism evidence="8 9">
    <name type="scientific">[Candida] anglica</name>
    <dbReference type="NCBI Taxonomy" id="148631"/>
    <lineage>
        <taxon>Eukaryota</taxon>
        <taxon>Fungi</taxon>
        <taxon>Dikarya</taxon>
        <taxon>Ascomycota</taxon>
        <taxon>Saccharomycotina</taxon>
        <taxon>Pichiomycetes</taxon>
        <taxon>Debaryomycetaceae</taxon>
        <taxon>Kurtzmaniella</taxon>
    </lineage>
</organism>
<evidence type="ECO:0000259" key="7">
    <source>
        <dbReference type="Pfam" id="PF10342"/>
    </source>
</evidence>
<feature type="compositionally biased region" description="Polar residues" evidence="4">
    <location>
        <begin position="138"/>
        <end position="158"/>
    </location>
</feature>
<protein>
    <submittedName>
        <fullName evidence="8">Cell wall synthesis protein Kre9p</fullName>
    </submittedName>
</protein>
<evidence type="ECO:0000256" key="4">
    <source>
        <dbReference type="SAM" id="MobiDB-lite"/>
    </source>
</evidence>
<dbReference type="PANTHER" id="PTHR28154">
    <property type="entry name" value="CELL WALL SYNTHESIS PROTEIN KNH1-RELATED"/>
    <property type="match status" value="1"/>
</dbReference>
<feature type="chain" id="PRO_5045318665" evidence="5">
    <location>
        <begin position="22"/>
        <end position="272"/>
    </location>
</feature>
<dbReference type="Pfam" id="PF05390">
    <property type="entry name" value="Kre9_KNH1_C"/>
    <property type="match status" value="1"/>
</dbReference>
<dbReference type="EMBL" id="OZ004256">
    <property type="protein sequence ID" value="CAK7905124.1"/>
    <property type="molecule type" value="Genomic_DNA"/>
</dbReference>
<dbReference type="InterPro" id="IPR008659">
    <property type="entry name" value="Kre9/Knh1_C"/>
</dbReference>
<keyword evidence="9" id="KW-1185">Reference proteome</keyword>
<evidence type="ECO:0000256" key="5">
    <source>
        <dbReference type="SAM" id="SignalP"/>
    </source>
</evidence>